<dbReference type="GO" id="GO:0031409">
    <property type="term" value="F:pigment binding"/>
    <property type="evidence" value="ECO:0007669"/>
    <property type="project" value="InterPro"/>
</dbReference>
<dbReference type="AlphaFoldDB" id="A0A8J4XN95"/>
<comment type="caution">
    <text evidence="5">The sequence shown here is derived from an EMBL/GenBank/DDBJ whole genome shotgun (WGS) entry which is preliminary data.</text>
</comment>
<feature type="domain" description="Lipocalin/cytosolic fatty-acid binding" evidence="4">
    <location>
        <begin position="50"/>
        <end position="189"/>
    </location>
</feature>
<dbReference type="InterPro" id="IPR003057">
    <property type="entry name" value="Invtbrt_color"/>
</dbReference>
<accession>A0A8J4XN95</accession>
<dbReference type="GO" id="GO:0000302">
    <property type="term" value="P:response to reactive oxygen species"/>
    <property type="evidence" value="ECO:0007669"/>
    <property type="project" value="TreeGrafter"/>
</dbReference>
<keyword evidence="6" id="KW-1185">Reference proteome</keyword>
<evidence type="ECO:0000313" key="6">
    <source>
        <dbReference type="Proteomes" id="UP000770661"/>
    </source>
</evidence>
<sequence>MALFCHAAVVVATVFCVGLTEALWGAPSFLEFGSCAELTLMEDFDPVKYSGLWFDIESVPNEYQHTKKCVTQNYTWTGEQMNVATKGLTVDDQKVRQSAVMVRDDGTENPASLLVHAAGVPEAPYKVIATDYRTFSCVYSCLDGYVGFMAEFMWVFSRTPTLPAAKIKYCYDIFISMGIHPKKMVPVVQEHPCPYFENLDQMMAESKQHLMKVVGPTESFPFLPLPSANPSTPAAPRVEINEVQEILDVMHEEQEFFGDLKHELESNIRSQDFSSKSNASRTHKSPGGGKEAALPAGGSSVRVFEAADPNTSSASVPGGPLLLLLIVLLQI</sequence>
<dbReference type="Pfam" id="PF00061">
    <property type="entry name" value="Lipocalin"/>
    <property type="match status" value="1"/>
</dbReference>
<feature type="signal peptide" evidence="3">
    <location>
        <begin position="1"/>
        <end position="22"/>
    </location>
</feature>
<dbReference type="PRINTS" id="PR01273">
    <property type="entry name" value="INVTBRTCOLOR"/>
</dbReference>
<dbReference type="OrthoDB" id="565904at2759"/>
<evidence type="ECO:0000256" key="1">
    <source>
        <dbReference type="ARBA" id="ARBA00023157"/>
    </source>
</evidence>
<dbReference type="EMBL" id="JACEEZ010023931">
    <property type="protein sequence ID" value="KAG0710753.1"/>
    <property type="molecule type" value="Genomic_DNA"/>
</dbReference>
<dbReference type="GO" id="GO:0005737">
    <property type="term" value="C:cytoplasm"/>
    <property type="evidence" value="ECO:0007669"/>
    <property type="project" value="TreeGrafter"/>
</dbReference>
<dbReference type="SUPFAM" id="SSF50814">
    <property type="entry name" value="Lipocalins"/>
    <property type="match status" value="1"/>
</dbReference>
<name>A0A8J4XN95_CHIOP</name>
<evidence type="ECO:0000256" key="3">
    <source>
        <dbReference type="SAM" id="SignalP"/>
    </source>
</evidence>
<proteinExistence type="predicted"/>
<organism evidence="5 6">
    <name type="scientific">Chionoecetes opilio</name>
    <name type="common">Atlantic snow crab</name>
    <name type="synonym">Cancer opilio</name>
    <dbReference type="NCBI Taxonomy" id="41210"/>
    <lineage>
        <taxon>Eukaryota</taxon>
        <taxon>Metazoa</taxon>
        <taxon>Ecdysozoa</taxon>
        <taxon>Arthropoda</taxon>
        <taxon>Crustacea</taxon>
        <taxon>Multicrustacea</taxon>
        <taxon>Malacostraca</taxon>
        <taxon>Eumalacostraca</taxon>
        <taxon>Eucarida</taxon>
        <taxon>Decapoda</taxon>
        <taxon>Pleocyemata</taxon>
        <taxon>Brachyura</taxon>
        <taxon>Eubrachyura</taxon>
        <taxon>Majoidea</taxon>
        <taxon>Majidae</taxon>
        <taxon>Chionoecetes</taxon>
    </lineage>
</organism>
<dbReference type="GO" id="GO:0006629">
    <property type="term" value="P:lipid metabolic process"/>
    <property type="evidence" value="ECO:0007669"/>
    <property type="project" value="TreeGrafter"/>
</dbReference>
<protein>
    <submittedName>
        <fullName evidence="5">Crustacyanin-A2 subunit</fullName>
    </submittedName>
</protein>
<feature type="chain" id="PRO_5035284560" evidence="3">
    <location>
        <begin position="23"/>
        <end position="331"/>
    </location>
</feature>
<reference evidence="5" key="1">
    <citation type="submission" date="2020-07" db="EMBL/GenBank/DDBJ databases">
        <title>The High-quality genome of the commercially important snow crab, Chionoecetes opilio.</title>
        <authorList>
            <person name="Jeong J.-H."/>
            <person name="Ryu S."/>
        </authorList>
    </citation>
    <scope>NUCLEOTIDE SEQUENCE</scope>
    <source>
        <strain evidence="5">MADBK_172401_WGS</strain>
        <tissue evidence="5">Digestive gland</tissue>
    </source>
</reference>
<evidence type="ECO:0000259" key="4">
    <source>
        <dbReference type="Pfam" id="PF00061"/>
    </source>
</evidence>
<dbReference type="Proteomes" id="UP000770661">
    <property type="component" value="Unassembled WGS sequence"/>
</dbReference>
<keyword evidence="1" id="KW-1015">Disulfide bond</keyword>
<dbReference type="Gene3D" id="2.40.128.20">
    <property type="match status" value="1"/>
</dbReference>
<dbReference type="InterPro" id="IPR012674">
    <property type="entry name" value="Calycin"/>
</dbReference>
<dbReference type="PANTHER" id="PTHR10612:SF34">
    <property type="entry name" value="APOLIPOPROTEIN D"/>
    <property type="match status" value="1"/>
</dbReference>
<evidence type="ECO:0000256" key="2">
    <source>
        <dbReference type="SAM" id="MobiDB-lite"/>
    </source>
</evidence>
<dbReference type="PANTHER" id="PTHR10612">
    <property type="entry name" value="APOLIPOPROTEIN D"/>
    <property type="match status" value="1"/>
</dbReference>
<gene>
    <name evidence="5" type="primary">CRA2_0</name>
    <name evidence="5" type="ORF">GWK47_022189</name>
</gene>
<evidence type="ECO:0000313" key="5">
    <source>
        <dbReference type="EMBL" id="KAG0710753.1"/>
    </source>
</evidence>
<keyword evidence="3" id="KW-0732">Signal</keyword>
<feature type="compositionally biased region" description="Polar residues" evidence="2">
    <location>
        <begin position="269"/>
        <end position="280"/>
    </location>
</feature>
<feature type="region of interest" description="Disordered" evidence="2">
    <location>
        <begin position="269"/>
        <end position="295"/>
    </location>
</feature>
<dbReference type="InterPro" id="IPR000566">
    <property type="entry name" value="Lipocln_cytosolic_FA-bd_dom"/>
</dbReference>